<dbReference type="SMART" id="SM00091">
    <property type="entry name" value="PAS"/>
    <property type="match status" value="1"/>
</dbReference>
<dbReference type="RefSeq" id="WP_135702669.1">
    <property type="nucleotide sequence ID" value="NZ_CP038634.1"/>
</dbReference>
<dbReference type="Pfam" id="PF00072">
    <property type="entry name" value="Response_reg"/>
    <property type="match status" value="2"/>
</dbReference>
<evidence type="ECO:0000313" key="12">
    <source>
        <dbReference type="Proteomes" id="UP000295294"/>
    </source>
</evidence>
<feature type="domain" description="Response regulatory" evidence="9">
    <location>
        <begin position="536"/>
        <end position="655"/>
    </location>
</feature>
<dbReference type="SUPFAM" id="SSF55874">
    <property type="entry name" value="ATPase domain of HSP90 chaperone/DNA topoisomerase II/histidine kinase"/>
    <property type="match status" value="1"/>
</dbReference>
<dbReference type="PROSITE" id="PS50112">
    <property type="entry name" value="PAS"/>
    <property type="match status" value="1"/>
</dbReference>
<dbReference type="InterPro" id="IPR036890">
    <property type="entry name" value="HATPase_C_sf"/>
</dbReference>
<evidence type="ECO:0000259" key="10">
    <source>
        <dbReference type="PROSITE" id="PS50112"/>
    </source>
</evidence>
<dbReference type="InterPro" id="IPR011006">
    <property type="entry name" value="CheY-like_superfamily"/>
</dbReference>
<dbReference type="Pfam" id="PF08448">
    <property type="entry name" value="PAS_4"/>
    <property type="match status" value="1"/>
</dbReference>
<dbReference type="Pfam" id="PF00512">
    <property type="entry name" value="HisKA"/>
    <property type="match status" value="1"/>
</dbReference>
<evidence type="ECO:0000259" key="9">
    <source>
        <dbReference type="PROSITE" id="PS50110"/>
    </source>
</evidence>
<dbReference type="EMBL" id="CP038634">
    <property type="protein sequence ID" value="QBY49795.1"/>
    <property type="molecule type" value="Genomic_DNA"/>
</dbReference>
<dbReference type="Gene3D" id="3.40.50.2300">
    <property type="match status" value="2"/>
</dbReference>
<dbReference type="STRING" id="1349762.GCA_001592245_02868"/>
<dbReference type="InterPro" id="IPR001789">
    <property type="entry name" value="Sig_transdc_resp-reg_receiver"/>
</dbReference>
<dbReference type="SUPFAM" id="SSF55785">
    <property type="entry name" value="PYP-like sensor domain (PAS domain)"/>
    <property type="match status" value="1"/>
</dbReference>
<dbReference type="Gene3D" id="3.30.450.20">
    <property type="entry name" value="PAS domain"/>
    <property type="match status" value="1"/>
</dbReference>
<dbReference type="InterPro" id="IPR005467">
    <property type="entry name" value="His_kinase_dom"/>
</dbReference>
<dbReference type="InterPro" id="IPR003661">
    <property type="entry name" value="HisK_dim/P_dom"/>
</dbReference>
<evidence type="ECO:0000256" key="3">
    <source>
        <dbReference type="ARBA" id="ARBA00012438"/>
    </source>
</evidence>
<organism evidence="11 12">
    <name type="scientific">Cupriavidus oxalaticus</name>
    <dbReference type="NCBI Taxonomy" id="96344"/>
    <lineage>
        <taxon>Bacteria</taxon>
        <taxon>Pseudomonadati</taxon>
        <taxon>Pseudomonadota</taxon>
        <taxon>Betaproteobacteria</taxon>
        <taxon>Burkholderiales</taxon>
        <taxon>Burkholderiaceae</taxon>
        <taxon>Cupriavidus</taxon>
    </lineage>
</organism>
<dbReference type="Gene3D" id="1.10.287.130">
    <property type="match status" value="1"/>
</dbReference>
<dbReference type="SUPFAM" id="SSF47384">
    <property type="entry name" value="Homodimeric domain of signal transducing histidine kinase"/>
    <property type="match status" value="1"/>
</dbReference>
<dbReference type="GO" id="GO:0005886">
    <property type="term" value="C:plasma membrane"/>
    <property type="evidence" value="ECO:0007669"/>
    <property type="project" value="UniProtKB-SubCell"/>
</dbReference>
<keyword evidence="6 11" id="KW-0418">Kinase</keyword>
<gene>
    <name evidence="11" type="ORF">E0W60_00695</name>
</gene>
<name>A0A4P7L442_9BURK</name>
<dbReference type="SMART" id="SM00448">
    <property type="entry name" value="REC"/>
    <property type="match status" value="2"/>
</dbReference>
<keyword evidence="5" id="KW-0808">Transferase</keyword>
<dbReference type="KEGG" id="cox:E0W60_00695"/>
<dbReference type="Proteomes" id="UP000295294">
    <property type="component" value="Chromosome 1"/>
</dbReference>
<sequence length="661" mass="70510">MDPLSTQQAAPSASPPRVLVVDDNPVTRYSTVRVLKNAGFHTIEADCGLDALRLARTPGISVMVLDVNLPDIDGIQVCEQLRADPDTATLPVIHLSATYVQDYDKARGLNAGATAYLIHPAEPEVLIATVSALARAAAAERSLRESEARLRAIYQQATSGICVLDSRGQLVDVNPAMLTLLRRPASDLLGRPVTALAPGDFAARAAEATVSADEGWQGSFPLLDAEGAPVHLDWSISPTTPSGDRVAVVADATARLHLERQQEQLIEREQAARAGVERVNRMKDEFIAILSHELRNPLNVISVWTHVLGRHVSTDEGRRGLAAIERNVAIQQRLVADLVDVSLLNVGKMKLEREMANPATLIRAALDSMQLMASEKLLSLEAQIAPDLAQAAWLDPARFQQILWNLISNAIKFSPEGATVRVIAKSDAETLSVSVVDAGRGIDPEFLPFLFDRFTQSDGPDRRVQGGLGLGLAIVKRLAEMHGGIVQACSEGVGRGATFEIAIPLLAPGTEPVEAEAAGGTDHGAPESATRLDGLDIVLVEDDSDAAAALTAILAGFGAHVRSARDSDDALAQMANATPDLIISDIGLPGRDGNELIREVRAQEVIGSRARVPAIALTAFTRQQDRRLAMESGFDAVCAKPLRLQELISAIEMALPGGKYG</sequence>
<feature type="modified residue" description="4-aspartylphosphate" evidence="7">
    <location>
        <position position="66"/>
    </location>
</feature>
<dbReference type="CDD" id="cd16922">
    <property type="entry name" value="HATPase_EvgS-ArcB-TorS-like"/>
    <property type="match status" value="1"/>
</dbReference>
<dbReference type="Pfam" id="PF02518">
    <property type="entry name" value="HATPase_c"/>
    <property type="match status" value="1"/>
</dbReference>
<dbReference type="Gene3D" id="3.30.565.10">
    <property type="entry name" value="Histidine kinase-like ATPase, C-terminal domain"/>
    <property type="match status" value="1"/>
</dbReference>
<keyword evidence="4 7" id="KW-0597">Phosphoprotein</keyword>
<dbReference type="PANTHER" id="PTHR43547:SF2">
    <property type="entry name" value="HYBRID SIGNAL TRANSDUCTION HISTIDINE KINASE C"/>
    <property type="match status" value="1"/>
</dbReference>
<dbReference type="CDD" id="cd00082">
    <property type="entry name" value="HisKA"/>
    <property type="match status" value="1"/>
</dbReference>
<evidence type="ECO:0000256" key="4">
    <source>
        <dbReference type="ARBA" id="ARBA00022553"/>
    </source>
</evidence>
<proteinExistence type="predicted"/>
<evidence type="ECO:0000256" key="6">
    <source>
        <dbReference type="ARBA" id="ARBA00022777"/>
    </source>
</evidence>
<evidence type="ECO:0000256" key="2">
    <source>
        <dbReference type="ARBA" id="ARBA00004429"/>
    </source>
</evidence>
<feature type="modified residue" description="4-aspartylphosphate" evidence="7">
    <location>
        <position position="585"/>
    </location>
</feature>
<dbReference type="PANTHER" id="PTHR43547">
    <property type="entry name" value="TWO-COMPONENT HISTIDINE KINASE"/>
    <property type="match status" value="1"/>
</dbReference>
<dbReference type="SUPFAM" id="SSF52172">
    <property type="entry name" value="CheY-like"/>
    <property type="match status" value="2"/>
</dbReference>
<feature type="domain" description="PAS" evidence="10">
    <location>
        <begin position="146"/>
        <end position="191"/>
    </location>
</feature>
<evidence type="ECO:0000313" key="11">
    <source>
        <dbReference type="EMBL" id="QBY49795.1"/>
    </source>
</evidence>
<dbReference type="EC" id="2.7.13.3" evidence="3"/>
<dbReference type="SMART" id="SM00387">
    <property type="entry name" value="HATPase_c"/>
    <property type="match status" value="1"/>
</dbReference>
<protein>
    <recommendedName>
        <fullName evidence="3">histidine kinase</fullName>
        <ecNumber evidence="3">2.7.13.3</ecNumber>
    </recommendedName>
</protein>
<dbReference type="InterPro" id="IPR004358">
    <property type="entry name" value="Sig_transdc_His_kin-like_C"/>
</dbReference>
<dbReference type="PROSITE" id="PS50110">
    <property type="entry name" value="RESPONSE_REGULATORY"/>
    <property type="match status" value="2"/>
</dbReference>
<dbReference type="CDD" id="cd17574">
    <property type="entry name" value="REC_OmpR"/>
    <property type="match status" value="1"/>
</dbReference>
<feature type="domain" description="Histidine kinase" evidence="8">
    <location>
        <begin position="289"/>
        <end position="507"/>
    </location>
</feature>
<dbReference type="InterPro" id="IPR035965">
    <property type="entry name" value="PAS-like_dom_sf"/>
</dbReference>
<dbReference type="PROSITE" id="PS50109">
    <property type="entry name" value="HIS_KIN"/>
    <property type="match status" value="1"/>
</dbReference>
<evidence type="ECO:0000259" key="8">
    <source>
        <dbReference type="PROSITE" id="PS50109"/>
    </source>
</evidence>
<comment type="subcellular location">
    <subcellularLocation>
        <location evidence="2">Cell inner membrane</location>
        <topology evidence="2">Multi-pass membrane protein</topology>
    </subcellularLocation>
</comment>
<comment type="catalytic activity">
    <reaction evidence="1">
        <text>ATP + protein L-histidine = ADP + protein N-phospho-L-histidine.</text>
        <dbReference type="EC" id="2.7.13.3"/>
    </reaction>
</comment>
<dbReference type="AlphaFoldDB" id="A0A4P7L442"/>
<evidence type="ECO:0000256" key="7">
    <source>
        <dbReference type="PROSITE-ProRule" id="PRU00169"/>
    </source>
</evidence>
<accession>A0A4P7L442</accession>
<dbReference type="OrthoDB" id="219325at2"/>
<dbReference type="InterPro" id="IPR013656">
    <property type="entry name" value="PAS_4"/>
</dbReference>
<dbReference type="InterPro" id="IPR003594">
    <property type="entry name" value="HATPase_dom"/>
</dbReference>
<feature type="domain" description="Response regulatory" evidence="9">
    <location>
        <begin position="17"/>
        <end position="134"/>
    </location>
</feature>
<dbReference type="FunFam" id="3.30.565.10:FF:000006">
    <property type="entry name" value="Sensor histidine kinase WalK"/>
    <property type="match status" value="1"/>
</dbReference>
<dbReference type="SMART" id="SM00388">
    <property type="entry name" value="HisKA"/>
    <property type="match status" value="1"/>
</dbReference>
<dbReference type="InterPro" id="IPR036097">
    <property type="entry name" value="HisK_dim/P_sf"/>
</dbReference>
<dbReference type="InterPro" id="IPR000014">
    <property type="entry name" value="PAS"/>
</dbReference>
<dbReference type="GO" id="GO:0000155">
    <property type="term" value="F:phosphorelay sensor kinase activity"/>
    <property type="evidence" value="ECO:0007669"/>
    <property type="project" value="InterPro"/>
</dbReference>
<evidence type="ECO:0000256" key="1">
    <source>
        <dbReference type="ARBA" id="ARBA00000085"/>
    </source>
</evidence>
<reference evidence="11 12" key="1">
    <citation type="submission" date="2019-03" db="EMBL/GenBank/DDBJ databases">
        <title>Efficiently degradation of phenoxyalkanoic acid herbicides by Cupriavidus oxalaticus strain X32.</title>
        <authorList>
            <person name="Sheng X."/>
        </authorList>
    </citation>
    <scope>NUCLEOTIDE SEQUENCE [LARGE SCALE GENOMIC DNA]</scope>
    <source>
        <strain evidence="11 12">X32</strain>
    </source>
</reference>
<dbReference type="NCBIfam" id="TIGR00229">
    <property type="entry name" value="sensory_box"/>
    <property type="match status" value="1"/>
</dbReference>
<dbReference type="CDD" id="cd00130">
    <property type="entry name" value="PAS"/>
    <property type="match status" value="1"/>
</dbReference>
<dbReference type="PRINTS" id="PR00344">
    <property type="entry name" value="BCTRLSENSOR"/>
</dbReference>
<evidence type="ECO:0000256" key="5">
    <source>
        <dbReference type="ARBA" id="ARBA00022679"/>
    </source>
</evidence>